<keyword evidence="1" id="KW-1133">Transmembrane helix</keyword>
<gene>
    <name evidence="2" type="ORF">S06H3_45019</name>
</gene>
<keyword evidence="1" id="KW-0472">Membrane</keyword>
<feature type="transmembrane region" description="Helical" evidence="1">
    <location>
        <begin position="44"/>
        <end position="62"/>
    </location>
</feature>
<comment type="caution">
    <text evidence="2">The sequence shown here is derived from an EMBL/GenBank/DDBJ whole genome shotgun (WGS) entry which is preliminary data.</text>
</comment>
<protein>
    <submittedName>
        <fullName evidence="2">Uncharacterized protein</fullName>
    </submittedName>
</protein>
<accession>X1PZH6</accession>
<feature type="transmembrane region" description="Helical" evidence="1">
    <location>
        <begin position="12"/>
        <end position="32"/>
    </location>
</feature>
<organism evidence="2">
    <name type="scientific">marine sediment metagenome</name>
    <dbReference type="NCBI Taxonomy" id="412755"/>
    <lineage>
        <taxon>unclassified sequences</taxon>
        <taxon>metagenomes</taxon>
        <taxon>ecological metagenomes</taxon>
    </lineage>
</organism>
<keyword evidence="1" id="KW-0812">Transmembrane</keyword>
<evidence type="ECO:0000256" key="1">
    <source>
        <dbReference type="SAM" id="Phobius"/>
    </source>
</evidence>
<dbReference type="AlphaFoldDB" id="X1PZH6"/>
<evidence type="ECO:0000313" key="2">
    <source>
        <dbReference type="EMBL" id="GAI44250.1"/>
    </source>
</evidence>
<proteinExistence type="predicted"/>
<reference evidence="2" key="1">
    <citation type="journal article" date="2014" name="Front. Microbiol.">
        <title>High frequency of phylogenetically diverse reductive dehalogenase-homologous genes in deep subseafloor sedimentary metagenomes.</title>
        <authorList>
            <person name="Kawai M."/>
            <person name="Futagami T."/>
            <person name="Toyoda A."/>
            <person name="Takaki Y."/>
            <person name="Nishi S."/>
            <person name="Hori S."/>
            <person name="Arai W."/>
            <person name="Tsubouchi T."/>
            <person name="Morono Y."/>
            <person name="Uchiyama I."/>
            <person name="Ito T."/>
            <person name="Fujiyama A."/>
            <person name="Inagaki F."/>
            <person name="Takami H."/>
        </authorList>
    </citation>
    <scope>NUCLEOTIDE SEQUENCE</scope>
    <source>
        <strain evidence="2">Expedition CK06-06</strain>
    </source>
</reference>
<dbReference type="EMBL" id="BARV01028062">
    <property type="protein sequence ID" value="GAI44250.1"/>
    <property type="molecule type" value="Genomic_DNA"/>
</dbReference>
<sequence length="81" mass="9544">MISREWVKDYFAYGLLFILAVAWLCLALVPILMFGEVRWREPCLALLLFEICLLMGIALFALERIINLLYRTIKGDEWKHP</sequence>
<name>X1PZH6_9ZZZZ</name>